<dbReference type="Gene3D" id="1.10.287.1490">
    <property type="match status" value="1"/>
</dbReference>
<dbReference type="SUPFAM" id="SSF57997">
    <property type="entry name" value="Tropomyosin"/>
    <property type="match status" value="1"/>
</dbReference>
<keyword evidence="5 8" id="KW-1133">Transmembrane helix</keyword>
<gene>
    <name evidence="11" type="ORF">BBF96_11260</name>
</gene>
<evidence type="ECO:0000259" key="10">
    <source>
        <dbReference type="Pfam" id="PF13807"/>
    </source>
</evidence>
<dbReference type="GO" id="GO:0005886">
    <property type="term" value="C:plasma membrane"/>
    <property type="evidence" value="ECO:0007669"/>
    <property type="project" value="UniProtKB-SubCell"/>
</dbReference>
<comment type="subcellular location">
    <subcellularLocation>
        <location evidence="1">Cell membrane</location>
        <topology evidence="1">Multi-pass membrane protein</topology>
    </subcellularLocation>
</comment>
<evidence type="ECO:0000256" key="2">
    <source>
        <dbReference type="ARBA" id="ARBA00006683"/>
    </source>
</evidence>
<dbReference type="PANTHER" id="PTHR32309">
    <property type="entry name" value="TYROSINE-PROTEIN KINASE"/>
    <property type="match status" value="1"/>
</dbReference>
<dbReference type="EMBL" id="CP016379">
    <property type="protein sequence ID" value="AZR73918.1"/>
    <property type="molecule type" value="Genomic_DNA"/>
</dbReference>
<reference evidence="11 12" key="1">
    <citation type="submission" date="2016-07" db="EMBL/GenBank/DDBJ databases">
        <title>Genome and transcriptome analysis of iron-reducing fermentative bacteria Anoxybacter fermentans.</title>
        <authorList>
            <person name="Zeng X."/>
            <person name="Shao Z."/>
        </authorList>
    </citation>
    <scope>NUCLEOTIDE SEQUENCE [LARGE SCALE GENOMIC DNA]</scope>
    <source>
        <strain evidence="11 12">DY22613</strain>
    </source>
</reference>
<name>A0A3Q9HRI5_9FIRM</name>
<evidence type="ECO:0000256" key="6">
    <source>
        <dbReference type="ARBA" id="ARBA00023136"/>
    </source>
</evidence>
<feature type="transmembrane region" description="Helical" evidence="8">
    <location>
        <begin position="26"/>
        <end position="47"/>
    </location>
</feature>
<evidence type="ECO:0000256" key="7">
    <source>
        <dbReference type="SAM" id="Coils"/>
    </source>
</evidence>
<evidence type="ECO:0000256" key="3">
    <source>
        <dbReference type="ARBA" id="ARBA00022475"/>
    </source>
</evidence>
<evidence type="ECO:0000259" key="9">
    <source>
        <dbReference type="Pfam" id="PF02706"/>
    </source>
</evidence>
<keyword evidence="4 8" id="KW-0812">Transmembrane</keyword>
<dbReference type="OrthoDB" id="2360475at2"/>
<dbReference type="KEGG" id="aft:BBF96_11260"/>
<evidence type="ECO:0000313" key="11">
    <source>
        <dbReference type="EMBL" id="AZR73918.1"/>
    </source>
</evidence>
<dbReference type="InterPro" id="IPR003856">
    <property type="entry name" value="LPS_length_determ_N"/>
</dbReference>
<evidence type="ECO:0000256" key="1">
    <source>
        <dbReference type="ARBA" id="ARBA00004651"/>
    </source>
</evidence>
<dbReference type="RefSeq" id="WP_127017268.1">
    <property type="nucleotide sequence ID" value="NZ_CP016379.1"/>
</dbReference>
<dbReference type="AlphaFoldDB" id="A0A3Q9HRI5"/>
<organism evidence="11 12">
    <name type="scientific">Anoxybacter fermentans</name>
    <dbReference type="NCBI Taxonomy" id="1323375"/>
    <lineage>
        <taxon>Bacteria</taxon>
        <taxon>Bacillati</taxon>
        <taxon>Bacillota</taxon>
        <taxon>Clostridia</taxon>
        <taxon>Halanaerobiales</taxon>
        <taxon>Anoxybacter</taxon>
    </lineage>
</organism>
<keyword evidence="7" id="KW-0175">Coiled coil</keyword>
<feature type="coiled-coil region" evidence="7">
    <location>
        <begin position="403"/>
        <end position="528"/>
    </location>
</feature>
<evidence type="ECO:0000256" key="5">
    <source>
        <dbReference type="ARBA" id="ARBA00022989"/>
    </source>
</evidence>
<feature type="coiled-coil region" evidence="7">
    <location>
        <begin position="182"/>
        <end position="336"/>
    </location>
</feature>
<feature type="domain" description="Polysaccharide chain length determinant N-terminal" evidence="9">
    <location>
        <begin position="11"/>
        <end position="95"/>
    </location>
</feature>
<feature type="domain" description="Tyrosine-protein kinase G-rich" evidence="10">
    <location>
        <begin position="500"/>
        <end position="576"/>
    </location>
</feature>
<dbReference type="GO" id="GO:0004713">
    <property type="term" value="F:protein tyrosine kinase activity"/>
    <property type="evidence" value="ECO:0007669"/>
    <property type="project" value="TreeGrafter"/>
</dbReference>
<dbReference type="PANTHER" id="PTHR32309:SF13">
    <property type="entry name" value="FERRIC ENTEROBACTIN TRANSPORT PROTEIN FEPE"/>
    <property type="match status" value="1"/>
</dbReference>
<feature type="transmembrane region" description="Helical" evidence="8">
    <location>
        <begin position="555"/>
        <end position="574"/>
    </location>
</feature>
<evidence type="ECO:0000256" key="4">
    <source>
        <dbReference type="ARBA" id="ARBA00022692"/>
    </source>
</evidence>
<sequence length="592" mass="68764">MSEERYYDEYEIDLKKLIKVVWNGKWFIIGLFIVAVLVAGFYSVFMLEPQYEARATLLILPPKYTTSLQVSTLPVETYKNLLLTDYIKARIIEELDLKHDNGEPFHPSDLEGMMSVTVQGQYEVDDNNREIYVPVLILKVKGTDPKLISDIANAWANNFMEISKQIRKSEVQEVSTVIQSQFEVTKSKLTQVKEELRKFKEKARLDLAKAELDIKMERLSEYTDMLVNLKTQLGSEKAKYQQLQKTLAGMEKEGRWLGDLSTSMEGGKYPILEKARENYLNIQQALLTYQKEHDLDLLQQKIAVESDKLKSYQQKVLSLEATLKEKQIEIEKLKSLLEKEPERWVLKKAITEDAFWQSLLSMEEIKALQDLQLSNEIVNPIYQKLKNKLADDEVLVQSIPEQIAHYKQLVAQKEREINELNYTLKQWQQTLDRLNTDLAHYKQLYEEQANVYQDLKSRLLQSGLNVDSLEVQVAFYEQLRASLEQEIKELQDRIWKDEIIEQQLTQQVNDIQKTYNMLAEKVEEARITEAEKTSDVKFIAEAVPPTKPIGRNAKLYIVMSGILALMVGVFIVLLKEYMKEDEKEVNASIIKG</sequence>
<dbReference type="Proteomes" id="UP000267250">
    <property type="component" value="Chromosome"/>
</dbReference>
<protein>
    <recommendedName>
        <fullName evidence="13">Polysaccharide chain length determinant N-terminal domain-containing protein</fullName>
    </recommendedName>
</protein>
<keyword evidence="12" id="KW-1185">Reference proteome</keyword>
<dbReference type="Pfam" id="PF13807">
    <property type="entry name" value="GNVR"/>
    <property type="match status" value="1"/>
</dbReference>
<evidence type="ECO:0000313" key="12">
    <source>
        <dbReference type="Proteomes" id="UP000267250"/>
    </source>
</evidence>
<dbReference type="InterPro" id="IPR050445">
    <property type="entry name" value="Bact_polysacc_biosynth/exp"/>
</dbReference>
<evidence type="ECO:0008006" key="13">
    <source>
        <dbReference type="Google" id="ProtNLM"/>
    </source>
</evidence>
<proteinExistence type="inferred from homology"/>
<evidence type="ECO:0000256" key="8">
    <source>
        <dbReference type="SAM" id="Phobius"/>
    </source>
</evidence>
<keyword evidence="3" id="KW-1003">Cell membrane</keyword>
<dbReference type="Pfam" id="PF02706">
    <property type="entry name" value="Wzz"/>
    <property type="match status" value="1"/>
</dbReference>
<dbReference type="InterPro" id="IPR032807">
    <property type="entry name" value="GNVR"/>
</dbReference>
<keyword evidence="6 8" id="KW-0472">Membrane</keyword>
<accession>A0A3Q9HRI5</accession>
<comment type="similarity">
    <text evidence="2">Belongs to the CpsC/CapA family.</text>
</comment>